<evidence type="ECO:0000313" key="4">
    <source>
        <dbReference type="Proteomes" id="UP000782312"/>
    </source>
</evidence>
<reference evidence="3" key="1">
    <citation type="submission" date="2020-07" db="EMBL/GenBank/DDBJ databases">
        <title>Huge and variable diversity of episymbiotic CPR bacteria and DPANN archaea in groundwater ecosystems.</title>
        <authorList>
            <person name="He C.Y."/>
            <person name="Keren R."/>
            <person name="Whittaker M."/>
            <person name="Farag I.F."/>
            <person name="Doudna J."/>
            <person name="Cate J.H.D."/>
            <person name="Banfield J.F."/>
        </authorList>
    </citation>
    <scope>NUCLEOTIDE SEQUENCE</scope>
    <source>
        <strain evidence="3">NC_groundwater_763_Ag_S-0.2um_68_21</strain>
    </source>
</reference>
<dbReference type="InterPro" id="IPR002347">
    <property type="entry name" value="SDR_fam"/>
</dbReference>
<name>A0A932HX53_UNCTE</name>
<evidence type="ECO:0000256" key="2">
    <source>
        <dbReference type="ARBA" id="ARBA00023002"/>
    </source>
</evidence>
<dbReference type="AlphaFoldDB" id="A0A932HX53"/>
<dbReference type="InterPro" id="IPR036291">
    <property type="entry name" value="NAD(P)-bd_dom_sf"/>
</dbReference>
<dbReference type="PRINTS" id="PR00080">
    <property type="entry name" value="SDRFAMILY"/>
</dbReference>
<organism evidence="3 4">
    <name type="scientific">Tectimicrobiota bacterium</name>
    <dbReference type="NCBI Taxonomy" id="2528274"/>
    <lineage>
        <taxon>Bacteria</taxon>
        <taxon>Pseudomonadati</taxon>
        <taxon>Nitrospinota/Tectimicrobiota group</taxon>
        <taxon>Candidatus Tectimicrobiota</taxon>
    </lineage>
</organism>
<evidence type="ECO:0000256" key="1">
    <source>
        <dbReference type="ARBA" id="ARBA00006484"/>
    </source>
</evidence>
<comment type="caution">
    <text evidence="3">The sequence shown here is derived from an EMBL/GenBank/DDBJ whole genome shotgun (WGS) entry which is preliminary data.</text>
</comment>
<dbReference type="CDD" id="cd05233">
    <property type="entry name" value="SDR_c"/>
    <property type="match status" value="1"/>
</dbReference>
<dbReference type="GO" id="GO:0016491">
    <property type="term" value="F:oxidoreductase activity"/>
    <property type="evidence" value="ECO:0007669"/>
    <property type="project" value="UniProtKB-KW"/>
</dbReference>
<keyword evidence="2" id="KW-0560">Oxidoreductase</keyword>
<accession>A0A932HX53</accession>
<dbReference type="FunFam" id="3.40.50.720:FF:000084">
    <property type="entry name" value="Short-chain dehydrogenase reductase"/>
    <property type="match status" value="1"/>
</dbReference>
<dbReference type="Proteomes" id="UP000782312">
    <property type="component" value="Unassembled WGS sequence"/>
</dbReference>
<dbReference type="PANTHER" id="PTHR43639">
    <property type="entry name" value="OXIDOREDUCTASE, SHORT-CHAIN DEHYDROGENASE/REDUCTASE FAMILY (AFU_ORTHOLOGUE AFUA_5G02870)"/>
    <property type="match status" value="1"/>
</dbReference>
<protein>
    <submittedName>
        <fullName evidence="3">SDR family oxidoreductase</fullName>
    </submittedName>
</protein>
<comment type="similarity">
    <text evidence="1">Belongs to the short-chain dehydrogenases/reductases (SDR) family.</text>
</comment>
<gene>
    <name evidence="3" type="ORF">HYZ11_00400</name>
</gene>
<dbReference type="PRINTS" id="PR00081">
    <property type="entry name" value="GDHRDH"/>
</dbReference>
<dbReference type="SUPFAM" id="SSF51735">
    <property type="entry name" value="NAD(P)-binding Rossmann-fold domains"/>
    <property type="match status" value="1"/>
</dbReference>
<evidence type="ECO:0000313" key="3">
    <source>
        <dbReference type="EMBL" id="MBI3126048.1"/>
    </source>
</evidence>
<dbReference type="PROSITE" id="PS00061">
    <property type="entry name" value="ADH_SHORT"/>
    <property type="match status" value="1"/>
</dbReference>
<dbReference type="EMBL" id="JACPUR010000001">
    <property type="protein sequence ID" value="MBI3126048.1"/>
    <property type="molecule type" value="Genomic_DNA"/>
</dbReference>
<sequence>MSDLSGKRVLVTGGGTGIGASIVEVFAEAGAGVGLHHWRSEAGARALAERLWARGVEIHLFRADLLDPIARDGLVPEFLARFGGIDVLVNNAGAPLALAHYLELGPESWRREFALNVDAPFFLAQAAMRSMRENGGGRIVNISSIGVKYAGSAQTLAYSAAKAALEAVTRALAKLGAEHNILVNAIRPGVVGATLQRMMPSEEFNRRVGLIPLKRAGDPREVAEMVRYLASDAAAFITGQIIAVAGGD</sequence>
<dbReference type="Pfam" id="PF13561">
    <property type="entry name" value="adh_short_C2"/>
    <property type="match status" value="1"/>
</dbReference>
<dbReference type="InterPro" id="IPR020904">
    <property type="entry name" value="Sc_DH/Rdtase_CS"/>
</dbReference>
<proteinExistence type="inferred from homology"/>
<dbReference type="PANTHER" id="PTHR43639:SF1">
    <property type="entry name" value="SHORT-CHAIN DEHYDROGENASE_REDUCTASE FAMILY PROTEIN"/>
    <property type="match status" value="1"/>
</dbReference>
<dbReference type="Gene3D" id="3.40.50.720">
    <property type="entry name" value="NAD(P)-binding Rossmann-like Domain"/>
    <property type="match status" value="1"/>
</dbReference>